<accession>A0ABU5CL31</accession>
<sequence length="41" mass="4572">MLFFSKELLLSFAPVMIAIMAAIVTGTVIFQVSANLSRRKR</sequence>
<reference evidence="2 3" key="1">
    <citation type="submission" date="2023-10" db="EMBL/GenBank/DDBJ databases">
        <title>179-bfca-hs.</title>
        <authorList>
            <person name="Miliotis G."/>
            <person name="Sengupta P."/>
            <person name="Hameed A."/>
            <person name="Chuvochina M."/>
            <person name="Mcdonagh F."/>
            <person name="Simpson A.C."/>
            <person name="Singh N.K."/>
            <person name="Rekha P.D."/>
            <person name="Raman K."/>
            <person name="Hugenholtz P."/>
            <person name="Venkateswaran K."/>
        </authorList>
    </citation>
    <scope>NUCLEOTIDE SEQUENCE [LARGE SCALE GENOMIC DNA]</scope>
    <source>
        <strain evidence="2 3">179-BFC-A-HS</strain>
    </source>
</reference>
<organism evidence="2 3">
    <name type="scientific">Tigheibacillus jepli</name>
    <dbReference type="NCBI Taxonomy" id="3035914"/>
    <lineage>
        <taxon>Bacteria</taxon>
        <taxon>Bacillati</taxon>
        <taxon>Bacillota</taxon>
        <taxon>Bacilli</taxon>
        <taxon>Bacillales</taxon>
        <taxon>Bacillaceae</taxon>
        <taxon>Tigheibacillus</taxon>
    </lineage>
</organism>
<keyword evidence="1" id="KW-1133">Transmembrane helix</keyword>
<dbReference type="EMBL" id="JAROCA020000003">
    <property type="protein sequence ID" value="MDY0407058.1"/>
    <property type="molecule type" value="Genomic_DNA"/>
</dbReference>
<evidence type="ECO:0000256" key="1">
    <source>
        <dbReference type="SAM" id="Phobius"/>
    </source>
</evidence>
<name>A0ABU5CL31_9BACI</name>
<gene>
    <name evidence="2" type="ORF">P5G51_018490</name>
</gene>
<feature type="transmembrane region" description="Helical" evidence="1">
    <location>
        <begin position="12"/>
        <end position="32"/>
    </location>
</feature>
<keyword evidence="1" id="KW-0472">Membrane</keyword>
<keyword evidence="1" id="KW-0812">Transmembrane</keyword>
<keyword evidence="3" id="KW-1185">Reference proteome</keyword>
<proteinExistence type="predicted"/>
<evidence type="ECO:0000313" key="3">
    <source>
        <dbReference type="Proteomes" id="UP001228376"/>
    </source>
</evidence>
<comment type="caution">
    <text evidence="2">The sequence shown here is derived from an EMBL/GenBank/DDBJ whole genome shotgun (WGS) entry which is preliminary data.</text>
</comment>
<protein>
    <submittedName>
        <fullName evidence="2">Uncharacterized protein</fullName>
    </submittedName>
</protein>
<dbReference type="RefSeq" id="WP_306065763.1">
    <property type="nucleotide sequence ID" value="NZ_JAROCA020000003.1"/>
</dbReference>
<dbReference type="Proteomes" id="UP001228376">
    <property type="component" value="Unassembled WGS sequence"/>
</dbReference>
<evidence type="ECO:0000313" key="2">
    <source>
        <dbReference type="EMBL" id="MDY0407058.1"/>
    </source>
</evidence>